<keyword evidence="2" id="KW-1185">Reference proteome</keyword>
<organism evidence="1 2">
    <name type="scientific">Ciona intestinalis</name>
    <name type="common">Transparent sea squirt</name>
    <name type="synonym">Ascidia intestinalis</name>
    <dbReference type="NCBI Taxonomy" id="7719"/>
    <lineage>
        <taxon>Eukaryota</taxon>
        <taxon>Metazoa</taxon>
        <taxon>Chordata</taxon>
        <taxon>Tunicata</taxon>
        <taxon>Ascidiacea</taxon>
        <taxon>Phlebobranchia</taxon>
        <taxon>Cionidae</taxon>
        <taxon>Ciona</taxon>
    </lineage>
</organism>
<dbReference type="Proteomes" id="UP000008144">
    <property type="component" value="Unassembled WGS sequence"/>
</dbReference>
<dbReference type="InParanoid" id="H2XYN7"/>
<dbReference type="AlphaFoldDB" id="H2XYN7"/>
<proteinExistence type="predicted"/>
<protein>
    <submittedName>
        <fullName evidence="1">Uncharacterized protein</fullName>
    </submittedName>
</protein>
<reference evidence="2" key="1">
    <citation type="journal article" date="2002" name="Science">
        <title>The draft genome of Ciona intestinalis: insights into chordate and vertebrate origins.</title>
        <authorList>
            <person name="Dehal P."/>
            <person name="Satou Y."/>
            <person name="Campbell R.K."/>
            <person name="Chapman J."/>
            <person name="Degnan B."/>
            <person name="De Tomaso A."/>
            <person name="Davidson B."/>
            <person name="Di Gregorio A."/>
            <person name="Gelpke M."/>
            <person name="Goodstein D.M."/>
            <person name="Harafuji N."/>
            <person name="Hastings K.E."/>
            <person name="Ho I."/>
            <person name="Hotta K."/>
            <person name="Huang W."/>
            <person name="Kawashima T."/>
            <person name="Lemaire P."/>
            <person name="Martinez D."/>
            <person name="Meinertzhagen I.A."/>
            <person name="Necula S."/>
            <person name="Nonaka M."/>
            <person name="Putnam N."/>
            <person name="Rash S."/>
            <person name="Saiga H."/>
            <person name="Satake M."/>
            <person name="Terry A."/>
            <person name="Yamada L."/>
            <person name="Wang H.G."/>
            <person name="Awazu S."/>
            <person name="Azumi K."/>
            <person name="Boore J."/>
            <person name="Branno M."/>
            <person name="Chin-Bow S."/>
            <person name="DeSantis R."/>
            <person name="Doyle S."/>
            <person name="Francino P."/>
            <person name="Keys D.N."/>
            <person name="Haga S."/>
            <person name="Hayashi H."/>
            <person name="Hino K."/>
            <person name="Imai K.S."/>
            <person name="Inaba K."/>
            <person name="Kano S."/>
            <person name="Kobayashi K."/>
            <person name="Kobayashi M."/>
            <person name="Lee B.I."/>
            <person name="Makabe K.W."/>
            <person name="Manohar C."/>
            <person name="Matassi G."/>
            <person name="Medina M."/>
            <person name="Mochizuki Y."/>
            <person name="Mount S."/>
            <person name="Morishita T."/>
            <person name="Miura S."/>
            <person name="Nakayama A."/>
            <person name="Nishizaka S."/>
            <person name="Nomoto H."/>
            <person name="Ohta F."/>
            <person name="Oishi K."/>
            <person name="Rigoutsos I."/>
            <person name="Sano M."/>
            <person name="Sasaki A."/>
            <person name="Sasakura Y."/>
            <person name="Shoguchi E."/>
            <person name="Shin-i T."/>
            <person name="Spagnuolo A."/>
            <person name="Stainier D."/>
            <person name="Suzuki M.M."/>
            <person name="Tassy O."/>
            <person name="Takatori N."/>
            <person name="Tokuoka M."/>
            <person name="Yagi K."/>
            <person name="Yoshizaki F."/>
            <person name="Wada S."/>
            <person name="Zhang C."/>
            <person name="Hyatt P.D."/>
            <person name="Larimer F."/>
            <person name="Detter C."/>
            <person name="Doggett N."/>
            <person name="Glavina T."/>
            <person name="Hawkins T."/>
            <person name="Richardson P."/>
            <person name="Lucas S."/>
            <person name="Kohara Y."/>
            <person name="Levine M."/>
            <person name="Satoh N."/>
            <person name="Rokhsar D.S."/>
        </authorList>
    </citation>
    <scope>NUCLEOTIDE SEQUENCE [LARGE SCALE GENOMIC DNA]</scope>
</reference>
<name>H2XYN7_CIOIN</name>
<dbReference type="HOGENOM" id="CLU_2170157_0_0_1"/>
<reference evidence="1" key="2">
    <citation type="submission" date="2025-08" db="UniProtKB">
        <authorList>
            <consortium name="Ensembl"/>
        </authorList>
    </citation>
    <scope>IDENTIFICATION</scope>
</reference>
<reference evidence="1" key="3">
    <citation type="submission" date="2025-09" db="UniProtKB">
        <authorList>
            <consortium name="Ensembl"/>
        </authorList>
    </citation>
    <scope>IDENTIFICATION</scope>
</reference>
<accession>H2XYN7</accession>
<evidence type="ECO:0000313" key="1">
    <source>
        <dbReference type="Ensembl" id="ENSCINP00000034771.1"/>
    </source>
</evidence>
<dbReference type="Ensembl" id="ENSCINT00000030544.1">
    <property type="protein sequence ID" value="ENSCINP00000034771.1"/>
    <property type="gene ID" value="ENSCING00000018257.1"/>
</dbReference>
<sequence length="110" mass="12268">MSWCQCFFTQTKSDDGKMRTTCADQLTICSRGTGIQFFSPADNVRMISSAICAPRCILTLICKKYLLPVIHFARLILNHVLKKGVQSGSANIKKCKIHHSPSVKCNPVYC</sequence>
<evidence type="ECO:0000313" key="2">
    <source>
        <dbReference type="Proteomes" id="UP000008144"/>
    </source>
</evidence>